<evidence type="ECO:0000313" key="10">
    <source>
        <dbReference type="EMBL" id="MCP2159612.1"/>
    </source>
</evidence>
<dbReference type="EMBL" id="JAMTCG010000002">
    <property type="protein sequence ID" value="MCP2159612.1"/>
    <property type="molecule type" value="Genomic_DNA"/>
</dbReference>
<sequence length="365" mass="36993">MTVLDRARSPRPASPAADGTGPRTLLIRRGGWLSMRVRARTVVVVAGLVLIALVAAVVALGVGEYRVDPATVLSVLTGQNTGFDSVVVLEWRMPRILLALVLGAVLGMSGAIFQALTRNPLGSPDIIGFGIGAYTGALVALAVFGGGYYLMAGGAIVGGMITAVAVYALAYRSGVAGFRLIVVGIAVSAVLNSVNQWIVITIDLKQAITASVWSQGTLSGVEWTQLLPVAVCSAGAIVAVCALGSQLAVLQMGDDAAGALGVRVERVRLAYLVVGVVLVAVATAAAGPISFVALAAPQLARRLSGAAGVGLVGSAAMGAVLLLVSDLVAQTVLAPTQLPVGAVTVCVGGLYLVWLLITQVRRGRG</sequence>
<keyword evidence="11" id="KW-1185">Reference proteome</keyword>
<organism evidence="10 11">
    <name type="scientific">Williamsia serinedens</name>
    <dbReference type="NCBI Taxonomy" id="391736"/>
    <lineage>
        <taxon>Bacteria</taxon>
        <taxon>Bacillati</taxon>
        <taxon>Actinomycetota</taxon>
        <taxon>Actinomycetes</taxon>
        <taxon>Mycobacteriales</taxon>
        <taxon>Nocardiaceae</taxon>
        <taxon>Williamsia</taxon>
    </lineage>
</organism>
<dbReference type="PANTHER" id="PTHR30472">
    <property type="entry name" value="FERRIC ENTEROBACTIN TRANSPORT SYSTEM PERMEASE PROTEIN"/>
    <property type="match status" value="1"/>
</dbReference>
<evidence type="ECO:0000256" key="2">
    <source>
        <dbReference type="ARBA" id="ARBA00007935"/>
    </source>
</evidence>
<feature type="transmembrane region" description="Helical" evidence="9">
    <location>
        <begin position="96"/>
        <end position="114"/>
    </location>
</feature>
<comment type="subcellular location">
    <subcellularLocation>
        <location evidence="1">Cell membrane</location>
        <topology evidence="1">Multi-pass membrane protein</topology>
    </subcellularLocation>
</comment>
<keyword evidence="3" id="KW-0813">Transport</keyword>
<feature type="transmembrane region" description="Helical" evidence="9">
    <location>
        <begin position="226"/>
        <end position="249"/>
    </location>
</feature>
<keyword evidence="7 9" id="KW-0472">Membrane</keyword>
<dbReference type="InterPro" id="IPR000522">
    <property type="entry name" value="ABC_transptr_permease_BtuC"/>
</dbReference>
<comment type="similarity">
    <text evidence="2">Belongs to the binding-protein-dependent transport system permease family. FecCD subfamily.</text>
</comment>
<evidence type="ECO:0000256" key="5">
    <source>
        <dbReference type="ARBA" id="ARBA00022692"/>
    </source>
</evidence>
<evidence type="ECO:0000313" key="11">
    <source>
        <dbReference type="Proteomes" id="UP001205740"/>
    </source>
</evidence>
<evidence type="ECO:0000256" key="1">
    <source>
        <dbReference type="ARBA" id="ARBA00004651"/>
    </source>
</evidence>
<reference evidence="10 11" key="1">
    <citation type="submission" date="2022-06" db="EMBL/GenBank/DDBJ databases">
        <title>Genomic Encyclopedia of Archaeal and Bacterial Type Strains, Phase II (KMG-II): from individual species to whole genera.</title>
        <authorList>
            <person name="Goeker M."/>
        </authorList>
    </citation>
    <scope>NUCLEOTIDE SEQUENCE [LARGE SCALE GENOMIC DNA]</scope>
    <source>
        <strain evidence="10 11">DSM 45037</strain>
    </source>
</reference>
<name>A0ABT1GYK7_9NOCA</name>
<feature type="transmembrane region" description="Helical" evidence="9">
    <location>
        <begin position="42"/>
        <end position="63"/>
    </location>
</feature>
<dbReference type="InterPro" id="IPR037294">
    <property type="entry name" value="ABC_BtuC-like"/>
</dbReference>
<feature type="transmembrane region" description="Helical" evidence="9">
    <location>
        <begin position="303"/>
        <end position="324"/>
    </location>
</feature>
<evidence type="ECO:0000256" key="6">
    <source>
        <dbReference type="ARBA" id="ARBA00022989"/>
    </source>
</evidence>
<keyword evidence="5 9" id="KW-0812">Transmembrane</keyword>
<evidence type="ECO:0000256" key="9">
    <source>
        <dbReference type="SAM" id="Phobius"/>
    </source>
</evidence>
<dbReference type="CDD" id="cd06550">
    <property type="entry name" value="TM_ABC_iron-siderophores_like"/>
    <property type="match status" value="1"/>
</dbReference>
<comment type="caution">
    <text evidence="10">The sequence shown here is derived from an EMBL/GenBank/DDBJ whole genome shotgun (WGS) entry which is preliminary data.</text>
</comment>
<proteinExistence type="inferred from homology"/>
<feature type="transmembrane region" description="Helical" evidence="9">
    <location>
        <begin position="269"/>
        <end position="296"/>
    </location>
</feature>
<dbReference type="RefSeq" id="WP_372504921.1">
    <property type="nucleotide sequence ID" value="NZ_BAAAOE010000001.1"/>
</dbReference>
<evidence type="ECO:0000256" key="4">
    <source>
        <dbReference type="ARBA" id="ARBA00022475"/>
    </source>
</evidence>
<gene>
    <name evidence="10" type="ORF">LX12_000791</name>
</gene>
<dbReference type="SUPFAM" id="SSF81345">
    <property type="entry name" value="ABC transporter involved in vitamin B12 uptake, BtuC"/>
    <property type="match status" value="1"/>
</dbReference>
<feature type="region of interest" description="Disordered" evidence="8">
    <location>
        <begin position="1"/>
        <end position="21"/>
    </location>
</feature>
<accession>A0ABT1GYK7</accession>
<protein>
    <submittedName>
        <fullName evidence="10">Iron complex transport system permease protein</fullName>
    </submittedName>
</protein>
<evidence type="ECO:0000256" key="8">
    <source>
        <dbReference type="SAM" id="MobiDB-lite"/>
    </source>
</evidence>
<dbReference type="Proteomes" id="UP001205740">
    <property type="component" value="Unassembled WGS sequence"/>
</dbReference>
<feature type="transmembrane region" description="Helical" evidence="9">
    <location>
        <begin position="150"/>
        <end position="170"/>
    </location>
</feature>
<dbReference type="Pfam" id="PF01032">
    <property type="entry name" value="FecCD"/>
    <property type="match status" value="1"/>
</dbReference>
<feature type="transmembrane region" description="Helical" evidence="9">
    <location>
        <begin position="336"/>
        <end position="357"/>
    </location>
</feature>
<dbReference type="Gene3D" id="1.10.3470.10">
    <property type="entry name" value="ABC transporter involved in vitamin B12 uptake, BtuC"/>
    <property type="match status" value="1"/>
</dbReference>
<keyword evidence="4" id="KW-1003">Cell membrane</keyword>
<feature type="transmembrane region" description="Helical" evidence="9">
    <location>
        <begin position="126"/>
        <end position="144"/>
    </location>
</feature>
<dbReference type="PANTHER" id="PTHR30472:SF24">
    <property type="entry name" value="FERRIC ENTEROBACTIN TRANSPORT SYSTEM PERMEASE PROTEIN FEPG"/>
    <property type="match status" value="1"/>
</dbReference>
<evidence type="ECO:0000256" key="7">
    <source>
        <dbReference type="ARBA" id="ARBA00023136"/>
    </source>
</evidence>
<evidence type="ECO:0000256" key="3">
    <source>
        <dbReference type="ARBA" id="ARBA00022448"/>
    </source>
</evidence>
<keyword evidence="6 9" id="KW-1133">Transmembrane helix</keyword>